<dbReference type="InterPro" id="IPR029063">
    <property type="entry name" value="SAM-dependent_MTases_sf"/>
</dbReference>
<keyword evidence="2" id="KW-1185">Reference proteome</keyword>
<organism evidence="1 2">
    <name type="scientific">Sphingopyxis lindanitolerans</name>
    <dbReference type="NCBI Taxonomy" id="2054227"/>
    <lineage>
        <taxon>Bacteria</taxon>
        <taxon>Pseudomonadati</taxon>
        <taxon>Pseudomonadota</taxon>
        <taxon>Alphaproteobacteria</taxon>
        <taxon>Sphingomonadales</taxon>
        <taxon>Sphingomonadaceae</taxon>
        <taxon>Sphingopyxis</taxon>
    </lineage>
</organism>
<dbReference type="Gene3D" id="3.40.50.150">
    <property type="entry name" value="Vaccinia Virus protein VP39"/>
    <property type="match status" value="1"/>
</dbReference>
<dbReference type="Proteomes" id="UP000238954">
    <property type="component" value="Chromosome"/>
</dbReference>
<proteinExistence type="predicted"/>
<name>A0A2S8B521_9SPHN</name>
<dbReference type="RefSeq" id="WP_105997687.1">
    <property type="nucleotide sequence ID" value="NZ_CM009578.1"/>
</dbReference>
<evidence type="ECO:0000313" key="1">
    <source>
        <dbReference type="EMBL" id="PQM27428.1"/>
    </source>
</evidence>
<evidence type="ECO:0008006" key="3">
    <source>
        <dbReference type="Google" id="ProtNLM"/>
    </source>
</evidence>
<dbReference type="EMBL" id="PHFW01000002">
    <property type="protein sequence ID" value="PQM27428.1"/>
    <property type="molecule type" value="Genomic_DNA"/>
</dbReference>
<sequence length="217" mass="24697">MEQAKIHQDYYKFSEYVSLDRFNTYWFQINEVLDLQPKSVAEIGVGTGVVKYLVEGFGVPVTTIDINENLNPDVVAPITAAASALKGQTFDVVLCSRVFHHIPFADVESALENIQKLSSNYAVLVLAAEDFRIYTALRLTSKREKFFSLPIPLFLKRLILKATKASSSYYYNIWKVNSSSDTRKSHVDALIEKRFSIIKSYPVPKNHGHIIYILKKK</sequence>
<protein>
    <recommendedName>
        <fullName evidence="3">Methyltransferase type 11 domain-containing protein</fullName>
    </recommendedName>
</protein>
<gene>
    <name evidence="1" type="ORF">CVO77_02170</name>
</gene>
<dbReference type="Pfam" id="PF13489">
    <property type="entry name" value="Methyltransf_23"/>
    <property type="match status" value="1"/>
</dbReference>
<dbReference type="CDD" id="cd02440">
    <property type="entry name" value="AdoMet_MTases"/>
    <property type="match status" value="1"/>
</dbReference>
<dbReference type="OrthoDB" id="9796760at2"/>
<accession>A0A2S8B521</accession>
<comment type="caution">
    <text evidence="1">The sequence shown here is derived from an EMBL/GenBank/DDBJ whole genome shotgun (WGS) entry which is preliminary data.</text>
</comment>
<reference evidence="2" key="1">
    <citation type="submission" date="2017-11" db="EMBL/GenBank/DDBJ databases">
        <title>The complete genome sequence of Sphingopyxis pomeranensis sp. nov. strain WS5A3p.</title>
        <authorList>
            <person name="Kaminski M.A."/>
        </authorList>
    </citation>
    <scope>NUCLEOTIDE SEQUENCE [LARGE SCALE GENOMIC DNA]</scope>
    <source>
        <strain evidence="2">WS5A3p</strain>
    </source>
</reference>
<dbReference type="SUPFAM" id="SSF53335">
    <property type="entry name" value="S-adenosyl-L-methionine-dependent methyltransferases"/>
    <property type="match status" value="1"/>
</dbReference>
<evidence type="ECO:0000313" key="2">
    <source>
        <dbReference type="Proteomes" id="UP000238954"/>
    </source>
</evidence>
<dbReference type="AlphaFoldDB" id="A0A2S8B521"/>